<evidence type="ECO:0000313" key="1">
    <source>
        <dbReference type="EMBL" id="KAF6420599.1"/>
    </source>
</evidence>
<dbReference type="AlphaFoldDB" id="A0A7J8DC74"/>
<proteinExistence type="predicted"/>
<comment type="caution">
    <text evidence="1">The sequence shown here is derived from an EMBL/GenBank/DDBJ whole genome shotgun (WGS) entry which is preliminary data.</text>
</comment>
<keyword evidence="2" id="KW-1185">Reference proteome</keyword>
<dbReference type="Proteomes" id="UP000550707">
    <property type="component" value="Unassembled WGS sequence"/>
</dbReference>
<sequence length="132" mass="15184">MWLDSDSKKLLLPKMSSNNHVVNLHTPTTDITNPSPSSCPLASELFSTQHSRWFPTNQLALIHEQNVLAILELNKKEVAQPTRLPTYNRILNALIREDDNPVSFPWHFGTSFPFLLTTPHLYRNGTREQCKY</sequence>
<protein>
    <submittedName>
        <fullName evidence="1">Uncharacterized protein</fullName>
    </submittedName>
</protein>
<dbReference type="EMBL" id="JACASF010000018">
    <property type="protein sequence ID" value="KAF6420599.1"/>
    <property type="molecule type" value="Genomic_DNA"/>
</dbReference>
<dbReference type="InParanoid" id="A0A7J8DC74"/>
<name>A0A7J8DC74_MOLMO</name>
<gene>
    <name evidence="1" type="ORF">HJG59_009334</name>
</gene>
<organism evidence="1 2">
    <name type="scientific">Molossus molossus</name>
    <name type="common">Pallas' mastiff bat</name>
    <name type="synonym">Vespertilio molossus</name>
    <dbReference type="NCBI Taxonomy" id="27622"/>
    <lineage>
        <taxon>Eukaryota</taxon>
        <taxon>Metazoa</taxon>
        <taxon>Chordata</taxon>
        <taxon>Craniata</taxon>
        <taxon>Vertebrata</taxon>
        <taxon>Euteleostomi</taxon>
        <taxon>Mammalia</taxon>
        <taxon>Eutheria</taxon>
        <taxon>Laurasiatheria</taxon>
        <taxon>Chiroptera</taxon>
        <taxon>Yangochiroptera</taxon>
        <taxon>Molossidae</taxon>
        <taxon>Molossus</taxon>
    </lineage>
</organism>
<evidence type="ECO:0000313" key="2">
    <source>
        <dbReference type="Proteomes" id="UP000550707"/>
    </source>
</evidence>
<reference evidence="1 2" key="1">
    <citation type="journal article" date="2020" name="Nature">
        <title>Six reference-quality genomes reveal evolution of bat adaptations.</title>
        <authorList>
            <person name="Jebb D."/>
            <person name="Huang Z."/>
            <person name="Pippel M."/>
            <person name="Hughes G.M."/>
            <person name="Lavrichenko K."/>
            <person name="Devanna P."/>
            <person name="Winkler S."/>
            <person name="Jermiin L.S."/>
            <person name="Skirmuntt E.C."/>
            <person name="Katzourakis A."/>
            <person name="Burkitt-Gray L."/>
            <person name="Ray D.A."/>
            <person name="Sullivan K.A.M."/>
            <person name="Roscito J.G."/>
            <person name="Kirilenko B.M."/>
            <person name="Davalos L.M."/>
            <person name="Corthals A.P."/>
            <person name="Power M.L."/>
            <person name="Jones G."/>
            <person name="Ransome R.D."/>
            <person name="Dechmann D.K.N."/>
            <person name="Locatelli A.G."/>
            <person name="Puechmaille S.J."/>
            <person name="Fedrigo O."/>
            <person name="Jarvis E.D."/>
            <person name="Hiller M."/>
            <person name="Vernes S.C."/>
            <person name="Myers E.W."/>
            <person name="Teeling E.C."/>
        </authorList>
    </citation>
    <scope>NUCLEOTIDE SEQUENCE [LARGE SCALE GENOMIC DNA]</scope>
    <source>
        <strain evidence="1">MMolMol1</strain>
        <tissue evidence="1">Muscle</tissue>
    </source>
</reference>
<accession>A0A7J8DC74</accession>